<gene>
    <name evidence="1" type="ORF">FBUS_07489</name>
</gene>
<name>A0A8E0RPJ6_9TREM</name>
<dbReference type="Proteomes" id="UP000728185">
    <property type="component" value="Unassembled WGS sequence"/>
</dbReference>
<comment type="caution">
    <text evidence="1">The sequence shown here is derived from an EMBL/GenBank/DDBJ whole genome shotgun (WGS) entry which is preliminary data.</text>
</comment>
<protein>
    <submittedName>
        <fullName evidence="1">Uncharacterized protein</fullName>
    </submittedName>
</protein>
<reference evidence="1" key="1">
    <citation type="submission" date="2019-05" db="EMBL/GenBank/DDBJ databases">
        <title>Annotation for the trematode Fasciolopsis buski.</title>
        <authorList>
            <person name="Choi Y.-J."/>
        </authorList>
    </citation>
    <scope>NUCLEOTIDE SEQUENCE</scope>
    <source>
        <strain evidence="1">HT</strain>
        <tissue evidence="1">Whole worm</tissue>
    </source>
</reference>
<accession>A0A8E0RPJ6</accession>
<sequence>MDRSVRLKTASNGREVFRIQGVYWYVINQNGQVGVVMGFHPLVVVTFEDTSDTDPLRGYLRVDRWVYPLARSFSPIFAWGPDRLIMPEPFSPLTQPAYVVVRLPMALSRYQKDTLWNLLDVHAHLRGKFSYPSVEELRARDKLFELSEITPYERIKLDRAQEGACPPGTHNLPGLDDPSMVHKLVAIEKGEARLSICFGNLKERKAVLSESTKVLNRQKKDLKRYAVPPVEKSLHPINGEKFNAPNFAGQRDGGTVSPGGAPELVRLPKVRGNLIRIYVLGPRDLQHIGCSTVLNWIPIPQIMLSAVNTAFKQQVRLRKEKELYGVPPSFDGRPSRWFYNWGAAEALNAFGVAKQSRTHEKGLRMDLSRTDPTYDLLVHDVITLQNLEKAAELFDCAIDECKIELLSYAPGVVDMDRSPAKLWLEPLIPRDLLVRYRKIISTFLTLMTLTATIEGDLVYKHETNYSEEIHEECEHHYPKLRPRNKPLDPKYPYPRRPPVFADL</sequence>
<evidence type="ECO:0000313" key="2">
    <source>
        <dbReference type="Proteomes" id="UP000728185"/>
    </source>
</evidence>
<organism evidence="1 2">
    <name type="scientific">Fasciolopsis buskii</name>
    <dbReference type="NCBI Taxonomy" id="27845"/>
    <lineage>
        <taxon>Eukaryota</taxon>
        <taxon>Metazoa</taxon>
        <taxon>Spiralia</taxon>
        <taxon>Lophotrochozoa</taxon>
        <taxon>Platyhelminthes</taxon>
        <taxon>Trematoda</taxon>
        <taxon>Digenea</taxon>
        <taxon>Plagiorchiida</taxon>
        <taxon>Echinostomata</taxon>
        <taxon>Echinostomatoidea</taxon>
        <taxon>Fasciolidae</taxon>
        <taxon>Fasciolopsis</taxon>
    </lineage>
</organism>
<dbReference type="OrthoDB" id="6224101at2759"/>
<keyword evidence="2" id="KW-1185">Reference proteome</keyword>
<proteinExistence type="predicted"/>
<dbReference type="EMBL" id="LUCM01007545">
    <property type="protein sequence ID" value="KAA0189751.1"/>
    <property type="molecule type" value="Genomic_DNA"/>
</dbReference>
<dbReference type="AlphaFoldDB" id="A0A8E0RPJ6"/>
<evidence type="ECO:0000313" key="1">
    <source>
        <dbReference type="EMBL" id="KAA0189751.1"/>
    </source>
</evidence>